<evidence type="ECO:0008006" key="2">
    <source>
        <dbReference type="Google" id="ProtNLM"/>
    </source>
</evidence>
<dbReference type="PANTHER" id="PTHR46586">
    <property type="entry name" value="ANKYRIN REPEAT-CONTAINING PROTEIN"/>
    <property type="match status" value="1"/>
</dbReference>
<proteinExistence type="predicted"/>
<dbReference type="AlphaFoldDB" id="A0A6C0E949"/>
<name>A0A6C0E949_9ZZZZ</name>
<sequence length="406" mass="46946">MTCYFVNTNEQDRSPLHLSYSHIVFHDGLNNILEYGHNCEGEQLANIVNEKWGFLCYNLQNLGRDVHLESYIRFAIIPPDAILEKNDYDYSIVTDKVILTKKYHLYSPKIVKFLIKNNINLTQYFIENICSEGCLESLQIIKDNNIPFDCSELLYVASKACHVDVLEWIKNLGLPLQYSAKILDWYDVMRGNSPDTSQTLVLCYQDHDTPRPKPCQKNFIKVFEWWLNSGLELKYSEQLLSTASHNGHVEVLQWWKDSGLPLKYDESTLDNASSNDHIDVLNWWINSKLPLKYSECGINMASGNDCIDVLNWWVKSGLPLKYSELAMSNACHSFIGVDILNWWVNSGLPLKYNEDAMDSASMMSNINVLEWWKNSRLPLKYSELSSPDANFQEVSEWWKNSGLPLK</sequence>
<reference evidence="1" key="1">
    <citation type="journal article" date="2020" name="Nature">
        <title>Giant virus diversity and host interactions through global metagenomics.</title>
        <authorList>
            <person name="Schulz F."/>
            <person name="Roux S."/>
            <person name="Paez-Espino D."/>
            <person name="Jungbluth S."/>
            <person name="Walsh D.A."/>
            <person name="Denef V.J."/>
            <person name="McMahon K.D."/>
            <person name="Konstantinidis K.T."/>
            <person name="Eloe-Fadrosh E.A."/>
            <person name="Kyrpides N.C."/>
            <person name="Woyke T."/>
        </authorList>
    </citation>
    <scope>NUCLEOTIDE SEQUENCE</scope>
    <source>
        <strain evidence="1">GVMAG-M-3300023179-150</strain>
    </source>
</reference>
<dbReference type="PANTHER" id="PTHR46586:SF3">
    <property type="entry name" value="ANKYRIN REPEAT-CONTAINING PROTEIN"/>
    <property type="match status" value="1"/>
</dbReference>
<dbReference type="SUPFAM" id="SSF140860">
    <property type="entry name" value="Pseudo ankyrin repeat-like"/>
    <property type="match status" value="1"/>
</dbReference>
<accession>A0A6C0E949</accession>
<evidence type="ECO:0000313" key="1">
    <source>
        <dbReference type="EMBL" id="QHT25090.1"/>
    </source>
</evidence>
<dbReference type="InterPro" id="IPR052050">
    <property type="entry name" value="SecEffector_AnkRepeat"/>
</dbReference>
<protein>
    <recommendedName>
        <fullName evidence="2">Ankyrin repeat protein</fullName>
    </recommendedName>
</protein>
<organism evidence="1">
    <name type="scientific">viral metagenome</name>
    <dbReference type="NCBI Taxonomy" id="1070528"/>
    <lineage>
        <taxon>unclassified sequences</taxon>
        <taxon>metagenomes</taxon>
        <taxon>organismal metagenomes</taxon>
    </lineage>
</organism>
<dbReference type="EMBL" id="MN739755">
    <property type="protein sequence ID" value="QHT25090.1"/>
    <property type="molecule type" value="Genomic_DNA"/>
</dbReference>